<dbReference type="Gene3D" id="1.10.1200.10">
    <property type="entry name" value="ACP-like"/>
    <property type="match status" value="2"/>
</dbReference>
<dbReference type="GO" id="GO:0005737">
    <property type="term" value="C:cytoplasm"/>
    <property type="evidence" value="ECO:0007669"/>
    <property type="project" value="TreeGrafter"/>
</dbReference>
<dbReference type="FunFam" id="1.10.1200.10:FF:000005">
    <property type="entry name" value="Nonribosomal peptide synthetase 1"/>
    <property type="match status" value="2"/>
</dbReference>
<comment type="caution">
    <text evidence="7">The sequence shown here is derived from an EMBL/GenBank/DDBJ whole genome shotgun (WGS) entry which is preliminary data.</text>
</comment>
<dbReference type="InterPro" id="IPR036736">
    <property type="entry name" value="ACP-like_sf"/>
</dbReference>
<evidence type="ECO:0000259" key="6">
    <source>
        <dbReference type="PROSITE" id="PS50075"/>
    </source>
</evidence>
<dbReference type="InterPro" id="IPR045851">
    <property type="entry name" value="AMP-bd_C_sf"/>
</dbReference>
<dbReference type="Pfam" id="PF00550">
    <property type="entry name" value="PP-binding"/>
    <property type="match status" value="2"/>
</dbReference>
<evidence type="ECO:0000256" key="4">
    <source>
        <dbReference type="ARBA" id="ARBA00022598"/>
    </source>
</evidence>
<dbReference type="GO" id="GO:0044550">
    <property type="term" value="P:secondary metabolite biosynthetic process"/>
    <property type="evidence" value="ECO:0007669"/>
    <property type="project" value="TreeGrafter"/>
</dbReference>
<protein>
    <submittedName>
        <fullName evidence="7">Amino acid adenylation</fullName>
    </submittedName>
</protein>
<dbReference type="Gene3D" id="3.30.559.10">
    <property type="entry name" value="Chloramphenicol acetyltransferase-like domain"/>
    <property type="match status" value="3"/>
</dbReference>
<dbReference type="Gene3D" id="3.30.300.30">
    <property type="match status" value="2"/>
</dbReference>
<dbReference type="FunFam" id="3.30.559.30:FF:000002">
    <property type="entry name" value="Nonribosomal peptide synthase Pes1"/>
    <property type="match status" value="1"/>
</dbReference>
<dbReference type="GO" id="GO:0043041">
    <property type="term" value="P:amino acid activation for nonribosomal peptide biosynthetic process"/>
    <property type="evidence" value="ECO:0007669"/>
    <property type="project" value="TreeGrafter"/>
</dbReference>
<dbReference type="Gene3D" id="3.40.50.12780">
    <property type="entry name" value="N-terminal domain of ligase-like"/>
    <property type="match status" value="2"/>
</dbReference>
<dbReference type="InterPro" id="IPR000873">
    <property type="entry name" value="AMP-dep_synth/lig_dom"/>
</dbReference>
<evidence type="ECO:0000313" key="7">
    <source>
        <dbReference type="EMBL" id="OAA35289.1"/>
    </source>
</evidence>
<dbReference type="GO" id="GO:0031177">
    <property type="term" value="F:phosphopantetheine binding"/>
    <property type="evidence" value="ECO:0007669"/>
    <property type="project" value="InterPro"/>
</dbReference>
<dbReference type="PANTHER" id="PTHR45527:SF1">
    <property type="entry name" value="FATTY ACID SYNTHASE"/>
    <property type="match status" value="1"/>
</dbReference>
<dbReference type="NCBIfam" id="TIGR01733">
    <property type="entry name" value="AA-adenyl-dom"/>
    <property type="match status" value="2"/>
</dbReference>
<dbReference type="SUPFAM" id="SSF56801">
    <property type="entry name" value="Acetyl-CoA synthetase-like"/>
    <property type="match status" value="2"/>
</dbReference>
<dbReference type="CDD" id="cd05918">
    <property type="entry name" value="A_NRPS_SidN3_like"/>
    <property type="match status" value="2"/>
</dbReference>
<keyword evidence="3" id="KW-0597">Phosphoprotein</keyword>
<dbReference type="STRING" id="1081105.A0A166X0D6"/>
<dbReference type="PROSITE" id="PS00455">
    <property type="entry name" value="AMP_BINDING"/>
    <property type="match status" value="2"/>
</dbReference>
<dbReference type="InterPro" id="IPR006162">
    <property type="entry name" value="Ppantetheine_attach_site"/>
</dbReference>
<name>A0A166X0D6_METRR</name>
<organism evidence="7 8">
    <name type="scientific">Metarhizium rileyi (strain RCEF 4871)</name>
    <name type="common">Nomuraea rileyi</name>
    <dbReference type="NCBI Taxonomy" id="1649241"/>
    <lineage>
        <taxon>Eukaryota</taxon>
        <taxon>Fungi</taxon>
        <taxon>Dikarya</taxon>
        <taxon>Ascomycota</taxon>
        <taxon>Pezizomycotina</taxon>
        <taxon>Sordariomycetes</taxon>
        <taxon>Hypocreomycetidae</taxon>
        <taxon>Hypocreales</taxon>
        <taxon>Clavicipitaceae</taxon>
        <taxon>Metarhizium</taxon>
    </lineage>
</organism>
<dbReference type="InterPro" id="IPR023213">
    <property type="entry name" value="CAT-like_dom_sf"/>
</dbReference>
<dbReference type="PROSITE" id="PS00012">
    <property type="entry name" value="PHOSPHOPANTETHEINE"/>
    <property type="match status" value="1"/>
</dbReference>
<dbReference type="PANTHER" id="PTHR45527">
    <property type="entry name" value="NONRIBOSOMAL PEPTIDE SYNTHETASE"/>
    <property type="match status" value="1"/>
</dbReference>
<sequence>MAVESLPRLDECHSSAVDKIRQVWAFNKKPPPVADKCIHSIIAARNASQPGKTVVRAWDGSLTFRQLDELSARLASYLASLGVGPEVIVPVCFEKSMWVVVATLGVLKAGGAFTLVDPGLPEERVRSICLRVRASTVVTSPRCRTLLSSFAENAVVLDSQQLVAEMPSCTFPICQPSPTDAAYVIFTSGSTGQPKGCLVDHRAFCSAALSHGTMLNINQETRSLQFSSYAFGVCLVDIFTTLIHGGCVCIPSEEDRSIARLPAAIRKLNANWVTFTPSTLAQIRPEDVPSLQTIVVGGEPPQISQIKQWSSRVHLRQGYGCAEACVASSALQLSEGSAPGDIGYVTTGRFWIVDETDSNRLVPVGVPGELIFEGAAMGREYIDEPEQTSRAFIEMPPWRASFGPCEAASRFYKTGDVAVFNPDGSVRLLGRKDTQVKLNGRRIEIGEIEHQARLSTPAVKEVAVEFTMLNHSDKRRPGLIGFLVLEEDEAGPLNMNMDMNTTHRRQASGSNRALAAIQSVQAKLQRVLPYYMVPSVLVILPSLPKTPTGKVYRNQLREMGSAFSPQDLAKLCSLARGDIQKPRTEQERRLRDLWAAVLRVEPDSIGVDDNFFHLGGDSEAAIRLVGAARSDGFTISAADVFRKPLLSALAQIQPAQKCLGTEEITPFSLLRDSRPDTELRRELSGLFSGDQLLIEDAYPCTSLQEGLLSLSAKGVGDYVEQIILDMSDEVDVVAFKAAWEDVVRATAILRTRIMHHPQHGLVQVVCHEGIYWTQSNSLEDYLGRDKMTPMELGGRMSRYALIVEDKMVPRRFVWTLHHAIYDGWSLPRIIDSVAEAYSSNGTGKQPAFNTFIRHISNGTGEDGEAYWRSYLADASFSPFPTVSKSVREPAVDSYLERRHRLSSSRTMDVTLSTLIRGALAILISRYTASRDVIFGAVLSGRNAPVAGIEDIIGPTIATVPVRISLGTDQSVQQYLQMVQRQAAEMMPFEQMGLKRIAKLGRNGQSACDFQTLLAVQPESSINTGGALGQWTLSSVRPTVTTYALGLECFIEREREEVTIKAFFDKAIVDVWQAENMLRQLDAVLTQLENASPEKMVSEIDALTAEDEKAVWTWNQKVPSATNRLLHDLVGDRVLMAPDAPAVCGLEGRLTFGELDELSTRLALQLVRLGVRRERLVPLCFEKSIWAVVAMIGVLKAGGAFVPLDPEQSSEHRRLVLEKTRALLVVTSSSYRNIPLPQGCRALVVTKESLARVGGNDGNLLPSRVEPDSAAYVIFTSGSTGQPKGVVVQHGAISSNCLGHGSVFGFSPASVVLQFASYTFDACLFEIIMTLVHGGCVCVPSEEQRLGDLVGAINAMSVNTALLTPSVARMISPESVPTLHTLIMGGEAVTEADFDRWDSVPRRFNGYGPTEATVIAVVDCYERHAVGEDRIGKAVGCATWVVDPLDQNRLAPLGTVGELLIEGPSLAREYLADLEATAAAFIHDPPWLVRGCQGQGSLGRRGRLYKTGDLARYNRDGSLSFIGRKDSRLKIRGQWFDVAKVESQVRKYLPPGTHAVADMIEPAGAENKKLLAVFIENLTPGIDVNGGKGAGIMTGMIPVGNGIELARLQPDLELALSRDASVNTIPMVYFRVARFPVMSSGKTNRRQLREMGSALSTQQLTELQTAAGKGNRQPSTEMESLLQGVWAQVLNIKADSIGIDDNFFHLGGDSITAMQVSAAARASLVDISTTDILRKRTVAMLAATAGSISEGPGSDFHGGNEKDDGVVFGLSPIQQLYVHHETNTNNIRCFDQNFFLELRIPLQYARIKKAMETVVTRHPMLRTRFRKTKAGRWEQRVVDDVSSSLRIGESNAGNEGLAIRRCRETIDIEKGPLVAAEVFNDTDTDDMRIFITVHHFAIDLVSWRILLQELECLLGYDSDHALSPPSLGFHSWCALQTQYSANNLQDVQDAASTPDVSIQPPLLSYWGVEEHENTQGNTVTKGFRLDKSTSVAILGRCNKAFATRPVELIMSALIHSFHVIFTDRPPPTMFSEGHGREPWDDGLDVSGTMGWFTTIWPVRVPSVAHRGLLDTVRQVKDAVRGLSKNGWAYFTSRFADEEKARANASDFPVEVMLNFAGSFQQLERDGSIFNPLPLPGGCHPPSFSELTRFALFDVVATTNKGCLSIDFVYNVKSLHQDRIMAWVGQYHTVLQELVGLLGDRPPEWTLAEFPMAFKSYDAIAGFQSGLLPQLGIPHAGDVEDIYPCSPIQEKIWRDQEQDAYKSRLFFDIEITAGSDGGGINLAGVEQAWRAVAQRHSLLRGVLVDGVPGSDRPMNVILRDPMPSVSYIQAGDVAVEVELGDRQNQRAPIPYKRNGLQYHLTLRQNDENHITLHLEMNHAIVDGYSTFKVLLDDFCLAHGGRLSTTGPPYSRFIQHIEEQSREANHAYWTQYLSNVEPCFLFKTSAAKRSRIDKVVHVPDIDADMMNAFCTRHELTKATLVQAAWAMVLKTYTGCPAPCFGMFTSGRDIPVKDVDKMFGPLLCVVPRRIRLDGHCSVVDTLKGIHEDYFGSLPYQTYPVADMCKALDIRPPGLLFNTNLSYQRGRLDDVRRTESGRSYRFGKMRQYGGGDVLIQARDHGTAFTIMLLLKPGFISDSEATALAGSFSAAIRCIVCNPGKPTCEVG</sequence>
<evidence type="ECO:0000313" key="8">
    <source>
        <dbReference type="Proteomes" id="UP000243498"/>
    </source>
</evidence>
<feature type="domain" description="Carrier" evidence="6">
    <location>
        <begin position="581"/>
        <end position="657"/>
    </location>
</feature>
<reference evidence="7 8" key="1">
    <citation type="journal article" date="2016" name="Genome Biol. Evol.">
        <title>Divergent and convergent evolution of fungal pathogenicity.</title>
        <authorList>
            <person name="Shang Y."/>
            <person name="Xiao G."/>
            <person name="Zheng P."/>
            <person name="Cen K."/>
            <person name="Zhan S."/>
            <person name="Wang C."/>
        </authorList>
    </citation>
    <scope>NUCLEOTIDE SEQUENCE [LARGE SCALE GENOMIC DNA]</scope>
    <source>
        <strain evidence="7 8">RCEF 4871</strain>
    </source>
</reference>
<comment type="similarity">
    <text evidence="5">Belongs to the NRP synthetase family.</text>
</comment>
<dbReference type="InterPro" id="IPR020845">
    <property type="entry name" value="AMP-binding_CS"/>
</dbReference>
<dbReference type="InterPro" id="IPR042099">
    <property type="entry name" value="ANL_N_sf"/>
</dbReference>
<dbReference type="CDD" id="cd19545">
    <property type="entry name" value="FUM14_C_NRPS-like"/>
    <property type="match status" value="1"/>
</dbReference>
<keyword evidence="2" id="KW-0596">Phosphopantetheine</keyword>
<dbReference type="Pfam" id="PF00501">
    <property type="entry name" value="AMP-binding"/>
    <property type="match status" value="2"/>
</dbReference>
<dbReference type="OMA" id="FQIAPEM"/>
<dbReference type="GO" id="GO:0016874">
    <property type="term" value="F:ligase activity"/>
    <property type="evidence" value="ECO:0007669"/>
    <property type="project" value="UniProtKB-KW"/>
</dbReference>
<dbReference type="Pfam" id="PF00668">
    <property type="entry name" value="Condensation"/>
    <property type="match status" value="3"/>
</dbReference>
<feature type="domain" description="Carrier" evidence="6">
    <location>
        <begin position="1672"/>
        <end position="1748"/>
    </location>
</feature>
<dbReference type="FunFam" id="3.40.50.12780:FF:000014">
    <property type="entry name" value="Nonribosomal peptide synthetase 1"/>
    <property type="match status" value="2"/>
</dbReference>
<dbReference type="SUPFAM" id="SSF52777">
    <property type="entry name" value="CoA-dependent acyltransferases"/>
    <property type="match status" value="6"/>
</dbReference>
<dbReference type="Proteomes" id="UP000243498">
    <property type="component" value="Unassembled WGS sequence"/>
</dbReference>
<evidence type="ECO:0000256" key="3">
    <source>
        <dbReference type="ARBA" id="ARBA00022553"/>
    </source>
</evidence>
<dbReference type="PROSITE" id="PS50075">
    <property type="entry name" value="CARRIER"/>
    <property type="match status" value="2"/>
</dbReference>
<dbReference type="InterPro" id="IPR001242">
    <property type="entry name" value="Condensation_dom"/>
</dbReference>
<dbReference type="SMART" id="SM00823">
    <property type="entry name" value="PKS_PP"/>
    <property type="match status" value="2"/>
</dbReference>
<dbReference type="OrthoDB" id="416786at2759"/>
<evidence type="ECO:0000256" key="1">
    <source>
        <dbReference type="ARBA" id="ARBA00005179"/>
    </source>
</evidence>
<dbReference type="SUPFAM" id="SSF47336">
    <property type="entry name" value="ACP-like"/>
    <property type="match status" value="2"/>
</dbReference>
<dbReference type="FunFam" id="3.30.300.30:FF:000015">
    <property type="entry name" value="Nonribosomal peptide synthase SidD"/>
    <property type="match status" value="1"/>
</dbReference>
<dbReference type="InterPro" id="IPR020806">
    <property type="entry name" value="PKS_PP-bd"/>
</dbReference>
<dbReference type="InterPro" id="IPR009081">
    <property type="entry name" value="PP-bd_ACP"/>
</dbReference>
<evidence type="ECO:0000256" key="2">
    <source>
        <dbReference type="ARBA" id="ARBA00022450"/>
    </source>
</evidence>
<dbReference type="InterPro" id="IPR010071">
    <property type="entry name" value="AA_adenyl_dom"/>
</dbReference>
<dbReference type="EMBL" id="AZHC01000043">
    <property type="protein sequence ID" value="OAA35289.1"/>
    <property type="molecule type" value="Genomic_DNA"/>
</dbReference>
<dbReference type="FunFam" id="3.30.559.30:FF:000003">
    <property type="entry name" value="Nonribosomal peptide synthase SidD"/>
    <property type="match status" value="1"/>
</dbReference>
<keyword evidence="4" id="KW-0436">Ligase</keyword>
<proteinExistence type="inferred from homology"/>
<dbReference type="Gene3D" id="3.30.559.30">
    <property type="entry name" value="Nonribosomal peptide synthetase, condensation domain"/>
    <property type="match status" value="3"/>
</dbReference>
<dbReference type="CDD" id="cd19534">
    <property type="entry name" value="E_NRPS"/>
    <property type="match status" value="1"/>
</dbReference>
<comment type="pathway">
    <text evidence="1">Secondary metabolite biosynthesis.</text>
</comment>
<accession>A0A166X0D6</accession>
<keyword evidence="8" id="KW-1185">Reference proteome</keyword>
<evidence type="ECO:0000256" key="5">
    <source>
        <dbReference type="ARBA" id="ARBA00029454"/>
    </source>
</evidence>
<gene>
    <name evidence="7" type="ORF">NOR_08044</name>
</gene>